<feature type="compositionally biased region" description="Basic and acidic residues" evidence="5">
    <location>
        <begin position="110"/>
        <end position="128"/>
    </location>
</feature>
<dbReference type="GO" id="GO:0019478">
    <property type="term" value="P:D-amino acid catabolic process"/>
    <property type="evidence" value="ECO:0007669"/>
    <property type="project" value="TreeGrafter"/>
</dbReference>
<keyword evidence="4" id="KW-0560">Oxidoreductase</keyword>
<dbReference type="AlphaFoldDB" id="A0A8H7VYZ6"/>
<evidence type="ECO:0000256" key="1">
    <source>
        <dbReference type="ARBA" id="ARBA00001974"/>
    </source>
</evidence>
<reference evidence="6" key="1">
    <citation type="submission" date="2021-02" db="EMBL/GenBank/DDBJ databases">
        <title>Genome sequence Cadophora malorum strain M34.</title>
        <authorList>
            <person name="Stefanovic E."/>
            <person name="Vu D."/>
            <person name="Scully C."/>
            <person name="Dijksterhuis J."/>
            <person name="Roader J."/>
            <person name="Houbraken J."/>
        </authorList>
    </citation>
    <scope>NUCLEOTIDE SEQUENCE</scope>
    <source>
        <strain evidence="6">M34</strain>
    </source>
</reference>
<sequence>MATTSTPTKPPQILILGAGITALSTALSLLTTPSTSHFTITLIAAHLPGDLSPEYTSPWAGGDWHSHASTAEEDADVRGWDARTYEVWMDMLSSPKTNAETQIQTQKPRPQKDAKDPATKMQERGESEKSVNIGLHLTTLRYFYGSLNNPRTHPSGSGIWFSHLVHDFQILDLEEERREGRPVPKNAVFGFSFATVTFDPVVYLEYLLGRVRALGGRVVR</sequence>
<evidence type="ECO:0000313" key="7">
    <source>
        <dbReference type="Proteomes" id="UP000664132"/>
    </source>
</evidence>
<keyword evidence="3" id="KW-0274">FAD</keyword>
<dbReference type="EMBL" id="JAFJYH010000558">
    <property type="protein sequence ID" value="KAG4410920.1"/>
    <property type="molecule type" value="Genomic_DNA"/>
</dbReference>
<dbReference type="OrthoDB" id="2015447at2759"/>
<keyword evidence="7" id="KW-1185">Reference proteome</keyword>
<dbReference type="GO" id="GO:0003884">
    <property type="term" value="F:D-amino-acid oxidase activity"/>
    <property type="evidence" value="ECO:0007669"/>
    <property type="project" value="InterPro"/>
</dbReference>
<accession>A0A8H7VYZ6</accession>
<evidence type="ECO:0008006" key="8">
    <source>
        <dbReference type="Google" id="ProtNLM"/>
    </source>
</evidence>
<feature type="non-terminal residue" evidence="6">
    <location>
        <position position="220"/>
    </location>
</feature>
<name>A0A8H7VYZ6_9HELO</name>
<organism evidence="6 7">
    <name type="scientific">Cadophora malorum</name>
    <dbReference type="NCBI Taxonomy" id="108018"/>
    <lineage>
        <taxon>Eukaryota</taxon>
        <taxon>Fungi</taxon>
        <taxon>Dikarya</taxon>
        <taxon>Ascomycota</taxon>
        <taxon>Pezizomycotina</taxon>
        <taxon>Leotiomycetes</taxon>
        <taxon>Helotiales</taxon>
        <taxon>Ploettnerulaceae</taxon>
        <taxon>Cadophora</taxon>
    </lineage>
</organism>
<dbReference type="PANTHER" id="PTHR11530">
    <property type="entry name" value="D-AMINO ACID OXIDASE"/>
    <property type="match status" value="1"/>
</dbReference>
<comment type="cofactor">
    <cofactor evidence="1">
        <name>FAD</name>
        <dbReference type="ChEBI" id="CHEBI:57692"/>
    </cofactor>
</comment>
<evidence type="ECO:0000256" key="5">
    <source>
        <dbReference type="SAM" id="MobiDB-lite"/>
    </source>
</evidence>
<protein>
    <recommendedName>
        <fullName evidence="8">FAD dependent oxidoreductase domain-containing protein</fullName>
    </recommendedName>
</protein>
<proteinExistence type="predicted"/>
<dbReference type="InterPro" id="IPR023209">
    <property type="entry name" value="DAO"/>
</dbReference>
<dbReference type="PANTHER" id="PTHR11530:SF16">
    <property type="entry name" value="D-AMINO ACID OXIDASE (AFU_ORTHOLOGUE AFUA_5G11290)"/>
    <property type="match status" value="1"/>
</dbReference>
<feature type="compositionally biased region" description="Polar residues" evidence="5">
    <location>
        <begin position="96"/>
        <end position="108"/>
    </location>
</feature>
<feature type="region of interest" description="Disordered" evidence="5">
    <location>
        <begin position="96"/>
        <end position="128"/>
    </location>
</feature>
<comment type="caution">
    <text evidence="6">The sequence shown here is derived from an EMBL/GenBank/DDBJ whole genome shotgun (WGS) entry which is preliminary data.</text>
</comment>
<evidence type="ECO:0000256" key="2">
    <source>
        <dbReference type="ARBA" id="ARBA00022630"/>
    </source>
</evidence>
<gene>
    <name evidence="6" type="ORF">IFR04_015951</name>
</gene>
<dbReference type="GO" id="GO:0005737">
    <property type="term" value="C:cytoplasm"/>
    <property type="evidence" value="ECO:0007669"/>
    <property type="project" value="TreeGrafter"/>
</dbReference>
<dbReference type="Gene3D" id="3.40.50.720">
    <property type="entry name" value="NAD(P)-binding Rossmann-like Domain"/>
    <property type="match status" value="1"/>
</dbReference>
<dbReference type="SUPFAM" id="SSF51971">
    <property type="entry name" value="Nucleotide-binding domain"/>
    <property type="match status" value="1"/>
</dbReference>
<dbReference type="Proteomes" id="UP000664132">
    <property type="component" value="Unassembled WGS sequence"/>
</dbReference>
<evidence type="ECO:0000313" key="6">
    <source>
        <dbReference type="EMBL" id="KAG4410920.1"/>
    </source>
</evidence>
<keyword evidence="2" id="KW-0285">Flavoprotein</keyword>
<evidence type="ECO:0000256" key="3">
    <source>
        <dbReference type="ARBA" id="ARBA00022827"/>
    </source>
</evidence>
<evidence type="ECO:0000256" key="4">
    <source>
        <dbReference type="ARBA" id="ARBA00023002"/>
    </source>
</evidence>
<dbReference type="GO" id="GO:0071949">
    <property type="term" value="F:FAD binding"/>
    <property type="evidence" value="ECO:0007669"/>
    <property type="project" value="InterPro"/>
</dbReference>